<accession>B9BWR6</accession>
<name>B9BWR6_9BURK</name>
<gene>
    <name evidence="2" type="ORF">BURMUCGD2_6154</name>
</gene>
<proteinExistence type="predicted"/>
<evidence type="ECO:0000313" key="3">
    <source>
        <dbReference type="Proteomes" id="UP000004535"/>
    </source>
</evidence>
<evidence type="ECO:0000313" key="2">
    <source>
        <dbReference type="EMBL" id="EEE04736.1"/>
    </source>
</evidence>
<dbReference type="Proteomes" id="UP000004535">
    <property type="component" value="Unassembled WGS sequence"/>
</dbReference>
<evidence type="ECO:0000256" key="1">
    <source>
        <dbReference type="SAM" id="MobiDB-lite"/>
    </source>
</evidence>
<reference evidence="2 3" key="1">
    <citation type="journal article" date="2012" name="J. Bacteriol.">
        <title>Draft Genome Sequence Determination for Cystic Fibrosis and Chronic Granulomatous Disease Burkholderia multivorans Isolates.</title>
        <authorList>
            <person name="Varga J.J."/>
            <person name="Losada L."/>
            <person name="Zelazny A.M."/>
            <person name="Brinkac L."/>
            <person name="Harkins D."/>
            <person name="Radune D."/>
            <person name="Hostetler J."/>
            <person name="Sampaio E.P."/>
            <person name="Ronning C.M."/>
            <person name="Nierman W.C."/>
            <person name="Greenberg D.E."/>
            <person name="Holland S.M."/>
            <person name="Goldberg J.B."/>
        </authorList>
    </citation>
    <scope>NUCLEOTIDE SEQUENCE [LARGE SCALE GENOMIC DNA]</scope>
    <source>
        <strain evidence="2 3">CGD2</strain>
    </source>
</reference>
<organism evidence="2 3">
    <name type="scientific">Burkholderia multivorans CGD2</name>
    <dbReference type="NCBI Taxonomy" id="513052"/>
    <lineage>
        <taxon>Bacteria</taxon>
        <taxon>Pseudomonadati</taxon>
        <taxon>Pseudomonadota</taxon>
        <taxon>Betaproteobacteria</taxon>
        <taxon>Burkholderiales</taxon>
        <taxon>Burkholderiaceae</taxon>
        <taxon>Burkholderia</taxon>
        <taxon>Burkholderia cepacia complex</taxon>
    </lineage>
</organism>
<dbReference type="EMBL" id="ACFC01000013">
    <property type="protein sequence ID" value="EEE04736.1"/>
    <property type="molecule type" value="Genomic_DNA"/>
</dbReference>
<feature type="region of interest" description="Disordered" evidence="1">
    <location>
        <begin position="16"/>
        <end position="36"/>
    </location>
</feature>
<comment type="caution">
    <text evidence="2">The sequence shown here is derived from an EMBL/GenBank/DDBJ whole genome shotgun (WGS) entry which is preliminary data.</text>
</comment>
<sequence>MCGRTPDSQIVCKAATSTTSSTVRRNRVGDMRSRSGRTAHMPAIAGRLAAAEIARSAARARAAPLIVAIGVTSAARHGRKERDLAVVADDEVARHHLEIHGGPHGPVHPQCVGAARIARGERAAQRVDREFACIDVDGFLVDLQLFANAREVLDRQFHVVQPQRRIA</sequence>
<dbReference type="AlphaFoldDB" id="B9BWR6"/>
<protein>
    <submittedName>
        <fullName evidence="2">Uncharacterized protein</fullName>
    </submittedName>
</protein>